<dbReference type="Gene3D" id="1.10.10.10">
    <property type="entry name" value="Winged helix-like DNA-binding domain superfamily/Winged helix DNA-binding domain"/>
    <property type="match status" value="1"/>
</dbReference>
<sequence length="105" mass="11598">MCSREPVPPEVRALTALLERRWSLSVLYAAHLGAARFSEFEQALGQVPPATLAARLADLEAAGLIERRVLDARPPRTEYVLTPEGHRLAPLLEALTTCSRGRRAR</sequence>
<evidence type="ECO:0000313" key="6">
    <source>
        <dbReference type="Proteomes" id="UP000245639"/>
    </source>
</evidence>
<comment type="caution">
    <text evidence="5">The sequence shown here is derived from an EMBL/GenBank/DDBJ whole genome shotgun (WGS) entry which is preliminary data.</text>
</comment>
<dbReference type="InterPro" id="IPR002577">
    <property type="entry name" value="HTH_HxlR"/>
</dbReference>
<organism evidence="5 6">
    <name type="scientific">Actinomycetospora cinnamomea</name>
    <dbReference type="NCBI Taxonomy" id="663609"/>
    <lineage>
        <taxon>Bacteria</taxon>
        <taxon>Bacillati</taxon>
        <taxon>Actinomycetota</taxon>
        <taxon>Actinomycetes</taxon>
        <taxon>Pseudonocardiales</taxon>
        <taxon>Pseudonocardiaceae</taxon>
        <taxon>Actinomycetospora</taxon>
    </lineage>
</organism>
<keyword evidence="2" id="KW-0238">DNA-binding</keyword>
<evidence type="ECO:0000256" key="1">
    <source>
        <dbReference type="ARBA" id="ARBA00023015"/>
    </source>
</evidence>
<evidence type="ECO:0000256" key="3">
    <source>
        <dbReference type="ARBA" id="ARBA00023163"/>
    </source>
</evidence>
<evidence type="ECO:0000313" key="5">
    <source>
        <dbReference type="EMBL" id="PVZ15023.1"/>
    </source>
</evidence>
<evidence type="ECO:0000256" key="2">
    <source>
        <dbReference type="ARBA" id="ARBA00023125"/>
    </source>
</evidence>
<keyword evidence="1" id="KW-0805">Transcription regulation</keyword>
<keyword evidence="6" id="KW-1185">Reference proteome</keyword>
<evidence type="ECO:0000259" key="4">
    <source>
        <dbReference type="PROSITE" id="PS51118"/>
    </source>
</evidence>
<dbReference type="SUPFAM" id="SSF46785">
    <property type="entry name" value="Winged helix' DNA-binding domain"/>
    <property type="match status" value="1"/>
</dbReference>
<dbReference type="PROSITE" id="PS51118">
    <property type="entry name" value="HTH_HXLR"/>
    <property type="match status" value="1"/>
</dbReference>
<dbReference type="GO" id="GO:0003677">
    <property type="term" value="F:DNA binding"/>
    <property type="evidence" value="ECO:0007669"/>
    <property type="project" value="UniProtKB-KW"/>
</dbReference>
<dbReference type="InterPro" id="IPR036388">
    <property type="entry name" value="WH-like_DNA-bd_sf"/>
</dbReference>
<protein>
    <submittedName>
        <fullName evidence="5">HxlR family transcriptional regulator</fullName>
    </submittedName>
</protein>
<dbReference type="PANTHER" id="PTHR33204:SF18">
    <property type="entry name" value="TRANSCRIPTIONAL REGULATORY PROTEIN"/>
    <property type="match status" value="1"/>
</dbReference>
<name>A0A2U1FS73_9PSEU</name>
<dbReference type="OrthoDB" id="5148120at2"/>
<reference evidence="5 6" key="1">
    <citation type="submission" date="2018-04" db="EMBL/GenBank/DDBJ databases">
        <title>Genomic Encyclopedia of Type Strains, Phase IV (KMG-IV): sequencing the most valuable type-strain genomes for metagenomic binning, comparative biology and taxonomic classification.</title>
        <authorList>
            <person name="Goeker M."/>
        </authorList>
    </citation>
    <scope>NUCLEOTIDE SEQUENCE [LARGE SCALE GENOMIC DNA]</scope>
    <source>
        <strain evidence="5 6">DSM 45771</strain>
    </source>
</reference>
<dbReference type="InterPro" id="IPR036390">
    <property type="entry name" value="WH_DNA-bd_sf"/>
</dbReference>
<proteinExistence type="predicted"/>
<dbReference type="Proteomes" id="UP000245639">
    <property type="component" value="Unassembled WGS sequence"/>
</dbReference>
<dbReference type="RefSeq" id="WP_116706752.1">
    <property type="nucleotide sequence ID" value="NZ_QEKW01000001.1"/>
</dbReference>
<feature type="domain" description="HTH hxlR-type" evidence="4">
    <location>
        <begin position="2"/>
        <end position="105"/>
    </location>
</feature>
<dbReference type="AlphaFoldDB" id="A0A2U1FS73"/>
<dbReference type="Pfam" id="PF01638">
    <property type="entry name" value="HxlR"/>
    <property type="match status" value="1"/>
</dbReference>
<dbReference type="EMBL" id="QEKW01000001">
    <property type="protein sequence ID" value="PVZ15023.1"/>
    <property type="molecule type" value="Genomic_DNA"/>
</dbReference>
<gene>
    <name evidence="5" type="ORF">C8D89_101893</name>
</gene>
<keyword evidence="3" id="KW-0804">Transcription</keyword>
<accession>A0A2U1FS73</accession>
<dbReference type="PANTHER" id="PTHR33204">
    <property type="entry name" value="TRANSCRIPTIONAL REGULATOR, MARR FAMILY"/>
    <property type="match status" value="1"/>
</dbReference>